<keyword evidence="11" id="KW-0539">Nucleus</keyword>
<reference evidence="14" key="1">
    <citation type="submission" date="2014-11" db="EMBL/GenBank/DDBJ databases">
        <authorList>
            <person name="Amaro Gonzalez C."/>
        </authorList>
    </citation>
    <scope>NUCLEOTIDE SEQUENCE</scope>
</reference>
<feature type="domain" description="C2H2-type" evidence="13">
    <location>
        <begin position="10"/>
        <end position="37"/>
    </location>
</feature>
<dbReference type="Gene3D" id="3.30.160.60">
    <property type="entry name" value="Classic Zinc Finger"/>
    <property type="match status" value="2"/>
</dbReference>
<dbReference type="FunFam" id="3.30.160.60:FF:001480">
    <property type="entry name" value="Si:cabz01071911.3"/>
    <property type="match status" value="1"/>
</dbReference>
<name>A0A0E9PR10_ANGAN</name>
<evidence type="ECO:0000313" key="14">
    <source>
        <dbReference type="EMBL" id="JAH06939.1"/>
    </source>
</evidence>
<dbReference type="Pfam" id="PF00096">
    <property type="entry name" value="zf-C2H2"/>
    <property type="match status" value="2"/>
</dbReference>
<dbReference type="PANTHER" id="PTHR45718">
    <property type="entry name" value="TRANSCRIPTIONAL ACTIVATOR CUBITUS INTERRUPTUS"/>
    <property type="match status" value="1"/>
</dbReference>
<dbReference type="GO" id="GO:0007224">
    <property type="term" value="P:smoothened signaling pathway"/>
    <property type="evidence" value="ECO:0007669"/>
    <property type="project" value="TreeGrafter"/>
</dbReference>
<comment type="subcellular location">
    <subcellularLocation>
        <location evidence="1">Nucleus</location>
    </subcellularLocation>
</comment>
<dbReference type="SUPFAM" id="SSF57667">
    <property type="entry name" value="beta-beta-alpha zinc fingers"/>
    <property type="match status" value="1"/>
</dbReference>
<evidence type="ECO:0000256" key="10">
    <source>
        <dbReference type="ARBA" id="ARBA00023163"/>
    </source>
</evidence>
<dbReference type="GO" id="GO:0000981">
    <property type="term" value="F:DNA-binding transcription factor activity, RNA polymerase II-specific"/>
    <property type="evidence" value="ECO:0007669"/>
    <property type="project" value="TreeGrafter"/>
</dbReference>
<keyword evidence="4" id="KW-0479">Metal-binding</keyword>
<comment type="similarity">
    <text evidence="2">Belongs to the krueppel C2H2-type zinc-finger protein family.</text>
</comment>
<evidence type="ECO:0000256" key="11">
    <source>
        <dbReference type="ARBA" id="ARBA00023242"/>
    </source>
</evidence>
<accession>A0A0E9PR10</accession>
<keyword evidence="6 12" id="KW-0863">Zinc-finger</keyword>
<evidence type="ECO:0000256" key="3">
    <source>
        <dbReference type="ARBA" id="ARBA00010831"/>
    </source>
</evidence>
<dbReference type="InterPro" id="IPR013087">
    <property type="entry name" value="Znf_C2H2_type"/>
</dbReference>
<proteinExistence type="inferred from homology"/>
<dbReference type="GO" id="GO:0000978">
    <property type="term" value="F:RNA polymerase II cis-regulatory region sequence-specific DNA binding"/>
    <property type="evidence" value="ECO:0007669"/>
    <property type="project" value="TreeGrafter"/>
</dbReference>
<reference evidence="14" key="2">
    <citation type="journal article" date="2015" name="Fish Shellfish Immunol.">
        <title>Early steps in the European eel (Anguilla anguilla)-Vibrio vulnificus interaction in the gills: Role of the RtxA13 toxin.</title>
        <authorList>
            <person name="Callol A."/>
            <person name="Pajuelo D."/>
            <person name="Ebbesson L."/>
            <person name="Teles M."/>
            <person name="MacKenzie S."/>
            <person name="Amaro C."/>
        </authorList>
    </citation>
    <scope>NUCLEOTIDE SEQUENCE</scope>
</reference>
<protein>
    <recommendedName>
        <fullName evidence="13">C2H2-type domain-containing protein</fullName>
    </recommendedName>
</protein>
<keyword evidence="7" id="KW-0862">Zinc</keyword>
<evidence type="ECO:0000256" key="4">
    <source>
        <dbReference type="ARBA" id="ARBA00022723"/>
    </source>
</evidence>
<evidence type="ECO:0000256" key="8">
    <source>
        <dbReference type="ARBA" id="ARBA00023015"/>
    </source>
</evidence>
<keyword evidence="8" id="KW-0805">Transcription regulation</keyword>
<keyword evidence="10" id="KW-0804">Transcription</keyword>
<dbReference type="GO" id="GO:0005634">
    <property type="term" value="C:nucleus"/>
    <property type="evidence" value="ECO:0007669"/>
    <property type="project" value="UniProtKB-SubCell"/>
</dbReference>
<evidence type="ECO:0000259" key="13">
    <source>
        <dbReference type="PROSITE" id="PS50157"/>
    </source>
</evidence>
<evidence type="ECO:0000256" key="9">
    <source>
        <dbReference type="ARBA" id="ARBA00023125"/>
    </source>
</evidence>
<dbReference type="InterPro" id="IPR043359">
    <property type="entry name" value="GLI-like"/>
</dbReference>
<feature type="domain" description="C2H2-type" evidence="13">
    <location>
        <begin position="38"/>
        <end position="65"/>
    </location>
</feature>
<evidence type="ECO:0000256" key="5">
    <source>
        <dbReference type="ARBA" id="ARBA00022737"/>
    </source>
</evidence>
<keyword evidence="5" id="KW-0677">Repeat</keyword>
<evidence type="ECO:0000256" key="7">
    <source>
        <dbReference type="ARBA" id="ARBA00022833"/>
    </source>
</evidence>
<evidence type="ECO:0000256" key="2">
    <source>
        <dbReference type="ARBA" id="ARBA00006991"/>
    </source>
</evidence>
<dbReference type="PANTHER" id="PTHR45718:SF6">
    <property type="entry name" value="ZINC FINGER PROTEIN GLI2"/>
    <property type="match status" value="1"/>
</dbReference>
<comment type="similarity">
    <text evidence="3">Belongs to the GLI C2H2-type zinc-finger protein family.</text>
</comment>
<dbReference type="GO" id="GO:0008270">
    <property type="term" value="F:zinc ion binding"/>
    <property type="evidence" value="ECO:0007669"/>
    <property type="project" value="UniProtKB-KW"/>
</dbReference>
<dbReference type="FunFam" id="3.30.160.60:FF:000690">
    <property type="entry name" value="Zinc finger protein 354C"/>
    <property type="match status" value="1"/>
</dbReference>
<evidence type="ECO:0000256" key="1">
    <source>
        <dbReference type="ARBA" id="ARBA00004123"/>
    </source>
</evidence>
<dbReference type="SMART" id="SM00355">
    <property type="entry name" value="ZnF_C2H2"/>
    <property type="match status" value="2"/>
</dbReference>
<sequence length="69" mass="8183">MRIHSGAKPYKCIQCDKCFYAKSNLNTHMRIHTDEKPYKCTKCWKGFFRIFNLNRHLSIHTAAMKMNSS</sequence>
<dbReference type="AlphaFoldDB" id="A0A0E9PR10"/>
<dbReference type="InterPro" id="IPR036236">
    <property type="entry name" value="Znf_C2H2_sf"/>
</dbReference>
<dbReference type="PROSITE" id="PS50157">
    <property type="entry name" value="ZINC_FINGER_C2H2_2"/>
    <property type="match status" value="2"/>
</dbReference>
<organism evidence="14">
    <name type="scientific">Anguilla anguilla</name>
    <name type="common">European freshwater eel</name>
    <name type="synonym">Muraena anguilla</name>
    <dbReference type="NCBI Taxonomy" id="7936"/>
    <lineage>
        <taxon>Eukaryota</taxon>
        <taxon>Metazoa</taxon>
        <taxon>Chordata</taxon>
        <taxon>Craniata</taxon>
        <taxon>Vertebrata</taxon>
        <taxon>Euteleostomi</taxon>
        <taxon>Actinopterygii</taxon>
        <taxon>Neopterygii</taxon>
        <taxon>Teleostei</taxon>
        <taxon>Anguilliformes</taxon>
        <taxon>Anguillidae</taxon>
        <taxon>Anguilla</taxon>
    </lineage>
</organism>
<dbReference type="EMBL" id="GBXM01101638">
    <property type="protein sequence ID" value="JAH06939.1"/>
    <property type="molecule type" value="Transcribed_RNA"/>
</dbReference>
<keyword evidence="9" id="KW-0238">DNA-binding</keyword>
<dbReference type="PROSITE" id="PS00028">
    <property type="entry name" value="ZINC_FINGER_C2H2_1"/>
    <property type="match status" value="2"/>
</dbReference>
<evidence type="ECO:0000256" key="6">
    <source>
        <dbReference type="ARBA" id="ARBA00022771"/>
    </source>
</evidence>
<evidence type="ECO:0000256" key="12">
    <source>
        <dbReference type="PROSITE-ProRule" id="PRU00042"/>
    </source>
</evidence>